<evidence type="ECO:0000313" key="2">
    <source>
        <dbReference type="Proteomes" id="UP000236291"/>
    </source>
</evidence>
<protein>
    <submittedName>
        <fullName evidence="1">Uncharacterized protein</fullName>
    </submittedName>
</protein>
<dbReference type="Proteomes" id="UP000236291">
    <property type="component" value="Unassembled WGS sequence"/>
</dbReference>
<dbReference type="AlphaFoldDB" id="A0A2K3K3P5"/>
<organism evidence="1 2">
    <name type="scientific">Trifolium pratense</name>
    <name type="common">Red clover</name>
    <dbReference type="NCBI Taxonomy" id="57577"/>
    <lineage>
        <taxon>Eukaryota</taxon>
        <taxon>Viridiplantae</taxon>
        <taxon>Streptophyta</taxon>
        <taxon>Embryophyta</taxon>
        <taxon>Tracheophyta</taxon>
        <taxon>Spermatophyta</taxon>
        <taxon>Magnoliopsida</taxon>
        <taxon>eudicotyledons</taxon>
        <taxon>Gunneridae</taxon>
        <taxon>Pentapetalae</taxon>
        <taxon>rosids</taxon>
        <taxon>fabids</taxon>
        <taxon>Fabales</taxon>
        <taxon>Fabaceae</taxon>
        <taxon>Papilionoideae</taxon>
        <taxon>50 kb inversion clade</taxon>
        <taxon>NPAAA clade</taxon>
        <taxon>Hologalegina</taxon>
        <taxon>IRL clade</taxon>
        <taxon>Trifolieae</taxon>
        <taxon>Trifolium</taxon>
    </lineage>
</organism>
<dbReference type="EMBL" id="ASHM01083953">
    <property type="protein sequence ID" value="PNX60909.1"/>
    <property type="molecule type" value="Genomic_DNA"/>
</dbReference>
<proteinExistence type="predicted"/>
<reference evidence="1 2" key="2">
    <citation type="journal article" date="2017" name="Front. Plant Sci.">
        <title>Gene Classification and Mining of Molecular Markers Useful in Red Clover (Trifolium pratense) Breeding.</title>
        <authorList>
            <person name="Istvanek J."/>
            <person name="Dluhosova J."/>
            <person name="Dluhos P."/>
            <person name="Patkova L."/>
            <person name="Nedelnik J."/>
            <person name="Repkova J."/>
        </authorList>
    </citation>
    <scope>NUCLEOTIDE SEQUENCE [LARGE SCALE GENOMIC DNA]</scope>
    <source>
        <strain evidence="2">cv. Tatra</strain>
        <tissue evidence="1">Young leaves</tissue>
    </source>
</reference>
<evidence type="ECO:0000313" key="1">
    <source>
        <dbReference type="EMBL" id="PNX60909.1"/>
    </source>
</evidence>
<gene>
    <name evidence="1" type="ORF">L195_g052178</name>
</gene>
<accession>A0A2K3K3P5</accession>
<comment type="caution">
    <text evidence="1">The sequence shown here is derived from an EMBL/GenBank/DDBJ whole genome shotgun (WGS) entry which is preliminary data.</text>
</comment>
<name>A0A2K3K3P5_TRIPR</name>
<reference evidence="1 2" key="1">
    <citation type="journal article" date="2014" name="Am. J. Bot.">
        <title>Genome assembly and annotation for red clover (Trifolium pratense; Fabaceae).</title>
        <authorList>
            <person name="Istvanek J."/>
            <person name="Jaros M."/>
            <person name="Krenek A."/>
            <person name="Repkova J."/>
        </authorList>
    </citation>
    <scope>NUCLEOTIDE SEQUENCE [LARGE SCALE GENOMIC DNA]</scope>
    <source>
        <strain evidence="2">cv. Tatra</strain>
        <tissue evidence="1">Young leaves</tissue>
    </source>
</reference>
<sequence>MTRQANTRVFGFFLHPSLKQPNLSQSISQPFIASLPWPLQLHSDYALSPLCVYSTLISNVLFLVATSLFVFNSRCAENEGEDSVSRLLNGREDKLK</sequence>